<dbReference type="Pfam" id="PF00041">
    <property type="entry name" value="fn3"/>
    <property type="match status" value="2"/>
</dbReference>
<keyword evidence="4 15" id="KW-0812">Transmembrane</keyword>
<evidence type="ECO:0000313" key="17">
    <source>
        <dbReference type="Proteomes" id="UP000694382"/>
    </source>
</evidence>
<dbReference type="InterPro" id="IPR009138">
    <property type="entry name" value="Neural_cell_adh"/>
</dbReference>
<keyword evidence="11" id="KW-0325">Glycoprotein</keyword>
<dbReference type="InterPro" id="IPR036116">
    <property type="entry name" value="FN3_sf"/>
</dbReference>
<dbReference type="FunFam" id="2.60.40.10:FF:000086">
    <property type="entry name" value="Neural cell adhesion molecule 1"/>
    <property type="match status" value="1"/>
</dbReference>
<feature type="compositionally biased region" description="Low complexity" evidence="14">
    <location>
        <begin position="898"/>
        <end position="909"/>
    </location>
</feature>
<dbReference type="CDD" id="cd00096">
    <property type="entry name" value="Ig"/>
    <property type="match status" value="2"/>
</dbReference>
<dbReference type="FunFam" id="2.60.40.10:FF:000149">
    <property type="entry name" value="neural cell adhesion molecule 1 isoform X2"/>
    <property type="match status" value="1"/>
</dbReference>
<dbReference type="Gene3D" id="2.60.40.10">
    <property type="entry name" value="Immunoglobulins"/>
    <property type="match status" value="7"/>
</dbReference>
<keyword evidence="12" id="KW-0393">Immunoglobulin domain</keyword>
<dbReference type="PRINTS" id="PR01838">
    <property type="entry name" value="NCAMFAMILY"/>
</dbReference>
<evidence type="ECO:0000256" key="14">
    <source>
        <dbReference type="SAM" id="MobiDB-lite"/>
    </source>
</evidence>
<evidence type="ECO:0000256" key="1">
    <source>
        <dbReference type="ARBA" id="ARBA00003000"/>
    </source>
</evidence>
<evidence type="ECO:0000256" key="5">
    <source>
        <dbReference type="ARBA" id="ARBA00022729"/>
    </source>
</evidence>
<feature type="transmembrane region" description="Helical" evidence="15">
    <location>
        <begin position="680"/>
        <end position="704"/>
    </location>
</feature>
<dbReference type="AlphaFoldDB" id="A0A8U8CD71"/>
<feature type="compositionally biased region" description="Low complexity" evidence="14">
    <location>
        <begin position="813"/>
        <end position="825"/>
    </location>
</feature>
<dbReference type="PANTHER" id="PTHR12231">
    <property type="entry name" value="CTX-RELATED TYPE I TRANSMEMBRANE PROTEIN"/>
    <property type="match status" value="1"/>
</dbReference>
<evidence type="ECO:0000256" key="7">
    <source>
        <dbReference type="ARBA" id="ARBA00022889"/>
    </source>
</evidence>
<evidence type="ECO:0000256" key="2">
    <source>
        <dbReference type="ARBA" id="ARBA00004162"/>
    </source>
</evidence>
<dbReference type="Pfam" id="PF13927">
    <property type="entry name" value="Ig_3"/>
    <property type="match status" value="2"/>
</dbReference>
<evidence type="ECO:0000256" key="6">
    <source>
        <dbReference type="ARBA" id="ARBA00022737"/>
    </source>
</evidence>
<dbReference type="Proteomes" id="UP000694382">
    <property type="component" value="Chromosome 24"/>
</dbReference>
<dbReference type="CDD" id="cd00063">
    <property type="entry name" value="FN3"/>
    <property type="match status" value="2"/>
</dbReference>
<evidence type="ECO:0000256" key="4">
    <source>
        <dbReference type="ARBA" id="ARBA00022692"/>
    </source>
</evidence>
<sequence length="1055" mass="112001">VLALKTLFWSSLQVDIVPSQGEISVGESKFFLCQVAGEARSKDISWFSPNGERLSPGQQRISVCVVSSPEEGDSEATVNVKIFQKLMFKNAPTPQEFKEGDDAVIVCDVVSSLPPTIIWKHKGRDVILKKDVRFIVLSNNYLQIRGIKKTDEGTYRCEGRILARGEINFKDIQVIVNVPPSVRARQSTMNATANLSQSVTLACDADGFPEPTVSWTKDGEPVEEVEEEEDKYSFNSDGSELVIHRVDKSDEAEYICIAENKAGEADATIHLKVFAKPKITYVENKTAMELEDQITLTCEASGDPIPSITWRSSSRNISSEEKTLDGRIVVRSHARVSSLTLKDIQYTDAGEYICTASNTIGQDSQAMYLEVQYAPKLQGPVAVYTWEGNRVNITCEVFAYPSAVISWFRDGQLLPSSNYSNIKIYNTPSASYLEVTPDSENDFGNYNCTAVNRIGQESSEFILVQADTPSSPSIGRVEPYSSSAQVEFEEPEATGGVPILRYKAEWRALGEGDWHSRLYDAKEANVEGTVTITGLKPETTYAVRLSAVNGKGVGELSPPAEFKTQPVREPSAPKLEGHIGEDGNSIKVNVIKQDDGGSPIRHYLIKYKAHSSEWKPEIRLPSGSDHVMLKSLDWNADYEVYVVAENQQGKSKPAHYAFRTSAQPTVIPASTSPASGLGTAAIIGILVVVFVALLVAVDVTCYFLNKCGLLMCIAVNLCGKSGPGAKGKDMEEGKAAFSKDESKEPIVEVRTEEERTPNHDGGKHTEPNETTPLTEPEHPADTAATVEDMLPSVTTGTTNSDTITETFATAQNSPTSESTTLTSSTAPPPAGAPDATAGPGQATPAKGTAATSAASPAPSSTPKVAPLVDLSDTPSSAPATSNLSSSVLPGQAVLSPSAADAAPAGSKAGTPGLTSPAAPNEAKQEVAKSPEKEPVQPSTVKSPAETPKNPSNAKSEAAAGSAANPSQNEDFKMDEGTFKPPDIDLAKDVFAALGTASPPAASGAGGQAPEAAAAAADSSAPAKTEYGRLYSCVGCVLCPSCPGARAVSSVGCSLD</sequence>
<feature type="region of interest" description="Disordered" evidence="14">
    <location>
        <begin position="898"/>
        <end position="982"/>
    </location>
</feature>
<feature type="region of interest" description="Disordered" evidence="14">
    <location>
        <begin position="723"/>
        <end position="778"/>
    </location>
</feature>
<proteinExistence type="predicted"/>
<keyword evidence="6" id="KW-0677">Repeat</keyword>
<keyword evidence="5" id="KW-0732">Signal</keyword>
<dbReference type="InterPro" id="IPR003961">
    <property type="entry name" value="FN3_dom"/>
</dbReference>
<dbReference type="SMART" id="SM00060">
    <property type="entry name" value="FN3"/>
    <property type="match status" value="2"/>
</dbReference>
<evidence type="ECO:0000256" key="3">
    <source>
        <dbReference type="ARBA" id="ARBA00022475"/>
    </source>
</evidence>
<keyword evidence="7" id="KW-0130">Cell adhesion</keyword>
<dbReference type="PANTHER" id="PTHR12231:SF239">
    <property type="entry name" value="NEURAL CELL ADHESION MOLECULE 1"/>
    <property type="match status" value="1"/>
</dbReference>
<organism evidence="16 17">
    <name type="scientific">Geospiza parvula</name>
    <name type="common">Small tree-finch</name>
    <name type="synonym">Camarhynchus parvulus</name>
    <dbReference type="NCBI Taxonomy" id="87175"/>
    <lineage>
        <taxon>Eukaryota</taxon>
        <taxon>Metazoa</taxon>
        <taxon>Chordata</taxon>
        <taxon>Craniata</taxon>
        <taxon>Vertebrata</taxon>
        <taxon>Euteleostomi</taxon>
        <taxon>Archelosauria</taxon>
        <taxon>Archosauria</taxon>
        <taxon>Dinosauria</taxon>
        <taxon>Saurischia</taxon>
        <taxon>Theropoda</taxon>
        <taxon>Coelurosauria</taxon>
        <taxon>Aves</taxon>
        <taxon>Neognathae</taxon>
        <taxon>Neoaves</taxon>
        <taxon>Telluraves</taxon>
        <taxon>Australaves</taxon>
        <taxon>Passeriformes</taxon>
        <taxon>Thraupidae</taxon>
        <taxon>Camarhynchus</taxon>
    </lineage>
</organism>
<name>A0A8U8CD71_GEOPR</name>
<dbReference type="SMART" id="SM00408">
    <property type="entry name" value="IGc2"/>
    <property type="match status" value="4"/>
</dbReference>
<dbReference type="Pfam" id="PF07679">
    <property type="entry name" value="I-set"/>
    <property type="match status" value="2"/>
</dbReference>
<evidence type="ECO:0000256" key="11">
    <source>
        <dbReference type="ARBA" id="ARBA00023180"/>
    </source>
</evidence>
<evidence type="ECO:0000256" key="8">
    <source>
        <dbReference type="ARBA" id="ARBA00022989"/>
    </source>
</evidence>
<keyword evidence="8 15" id="KW-1133">Transmembrane helix</keyword>
<dbReference type="PROSITE" id="PS50835">
    <property type="entry name" value="IG_LIKE"/>
    <property type="match status" value="4"/>
</dbReference>
<dbReference type="GO" id="GO:0043005">
    <property type="term" value="C:neuron projection"/>
    <property type="evidence" value="ECO:0007669"/>
    <property type="project" value="TreeGrafter"/>
</dbReference>
<evidence type="ECO:0000256" key="9">
    <source>
        <dbReference type="ARBA" id="ARBA00023136"/>
    </source>
</evidence>
<dbReference type="GO" id="GO:0005886">
    <property type="term" value="C:plasma membrane"/>
    <property type="evidence" value="ECO:0007669"/>
    <property type="project" value="UniProtKB-SubCell"/>
</dbReference>
<feature type="compositionally biased region" description="Basic and acidic residues" evidence="14">
    <location>
        <begin position="969"/>
        <end position="982"/>
    </location>
</feature>
<evidence type="ECO:0000256" key="10">
    <source>
        <dbReference type="ARBA" id="ARBA00023157"/>
    </source>
</evidence>
<dbReference type="InterPro" id="IPR003598">
    <property type="entry name" value="Ig_sub2"/>
</dbReference>
<feature type="compositionally biased region" description="Basic and acidic residues" evidence="14">
    <location>
        <begin position="726"/>
        <end position="767"/>
    </location>
</feature>
<feature type="compositionally biased region" description="Low complexity" evidence="14">
    <location>
        <begin position="951"/>
        <end position="968"/>
    </location>
</feature>
<feature type="compositionally biased region" description="Basic and acidic residues" evidence="14">
    <location>
        <begin position="922"/>
        <end position="934"/>
    </location>
</feature>
<feature type="region of interest" description="Disordered" evidence="14">
    <location>
        <begin position="808"/>
        <end position="885"/>
    </location>
</feature>
<dbReference type="InterPro" id="IPR003599">
    <property type="entry name" value="Ig_sub"/>
</dbReference>
<dbReference type="Ensembl" id="ENSCPVT00000028683.1">
    <property type="protein sequence ID" value="ENSCPVP00000026184.1"/>
    <property type="gene ID" value="ENSCPVG00000013419.2"/>
</dbReference>
<dbReference type="InterPro" id="IPR051170">
    <property type="entry name" value="Neural/epithelial_adhesion"/>
</dbReference>
<evidence type="ECO:0000256" key="12">
    <source>
        <dbReference type="ARBA" id="ARBA00023319"/>
    </source>
</evidence>
<dbReference type="SMART" id="SM00409">
    <property type="entry name" value="IG"/>
    <property type="match status" value="5"/>
</dbReference>
<dbReference type="PROSITE" id="PS50853">
    <property type="entry name" value="FN3"/>
    <property type="match status" value="2"/>
</dbReference>
<dbReference type="GO" id="GO:0007155">
    <property type="term" value="P:cell adhesion"/>
    <property type="evidence" value="ECO:0007669"/>
    <property type="project" value="UniProtKB-KW"/>
</dbReference>
<dbReference type="FunFam" id="2.60.40.10:FF:000221">
    <property type="entry name" value="neural cell adhesion molecule 1 isoform X2"/>
    <property type="match status" value="1"/>
</dbReference>
<dbReference type="InterPro" id="IPR013098">
    <property type="entry name" value="Ig_I-set"/>
</dbReference>
<keyword evidence="9 15" id="KW-0472">Membrane</keyword>
<feature type="compositionally biased region" description="Low complexity" evidence="14">
    <location>
        <begin position="873"/>
        <end position="885"/>
    </location>
</feature>
<keyword evidence="10" id="KW-1015">Disulfide bond</keyword>
<accession>A0A8U8CD71</accession>
<dbReference type="SUPFAM" id="SSF49265">
    <property type="entry name" value="Fibronectin type III"/>
    <property type="match status" value="1"/>
</dbReference>
<protein>
    <recommendedName>
        <fullName evidence="13">Neural cell adhesion molecule 1</fullName>
    </recommendedName>
</protein>
<reference evidence="16" key="3">
    <citation type="submission" date="2025-09" db="UniProtKB">
        <authorList>
            <consortium name="Ensembl"/>
        </authorList>
    </citation>
    <scope>IDENTIFICATION</scope>
</reference>
<keyword evidence="17" id="KW-1185">Reference proteome</keyword>
<dbReference type="FunFam" id="2.60.40.10:FF:000173">
    <property type="entry name" value="Neural cell adhesion molecule 1"/>
    <property type="match status" value="1"/>
</dbReference>
<comment type="function">
    <text evidence="1">This protein is a cell adhesion molecule involved in neuron-neuron adhesion, neurite fasciculation, outgrowth of neurites, etc.</text>
</comment>
<reference evidence="16" key="2">
    <citation type="submission" date="2025-08" db="UniProtKB">
        <authorList>
            <consortium name="Ensembl"/>
        </authorList>
    </citation>
    <scope>IDENTIFICATION</scope>
</reference>
<evidence type="ECO:0000313" key="16">
    <source>
        <dbReference type="Ensembl" id="ENSCPVP00000026184.1"/>
    </source>
</evidence>
<evidence type="ECO:0000256" key="13">
    <source>
        <dbReference type="ARBA" id="ARBA00067632"/>
    </source>
</evidence>
<keyword evidence="3" id="KW-1003">Cell membrane</keyword>
<dbReference type="InterPro" id="IPR036179">
    <property type="entry name" value="Ig-like_dom_sf"/>
</dbReference>
<feature type="compositionally biased region" description="Low complexity" evidence="14">
    <location>
        <begin position="832"/>
        <end position="866"/>
    </location>
</feature>
<dbReference type="FunFam" id="2.60.40.10:FF:000137">
    <property type="entry name" value="neural cell adhesion molecule 1 isoform X2"/>
    <property type="match status" value="1"/>
</dbReference>
<comment type="subcellular location">
    <subcellularLocation>
        <location evidence="2">Cell membrane</location>
        <topology evidence="2">Single-pass membrane protein</topology>
    </subcellularLocation>
</comment>
<feature type="region of interest" description="Disordered" evidence="14">
    <location>
        <begin position="995"/>
        <end position="1020"/>
    </location>
</feature>
<dbReference type="InterPro" id="IPR007110">
    <property type="entry name" value="Ig-like_dom"/>
</dbReference>
<reference evidence="16" key="1">
    <citation type="submission" date="2020-02" db="EMBL/GenBank/DDBJ databases">
        <authorList>
            <person name="Enbody D E."/>
            <person name="Pettersson E M."/>
        </authorList>
    </citation>
    <scope>NUCLEOTIDE SEQUENCE [LARGE SCALE GENOMIC DNA]</scope>
</reference>
<dbReference type="CDD" id="cd05869">
    <property type="entry name" value="IgI_NCAM-1"/>
    <property type="match status" value="1"/>
</dbReference>
<dbReference type="FunFam" id="2.60.40.10:FF:000159">
    <property type="entry name" value="neural cell adhesion molecule 1 isoform X2"/>
    <property type="match status" value="1"/>
</dbReference>
<dbReference type="InterPro" id="IPR013783">
    <property type="entry name" value="Ig-like_fold"/>
</dbReference>
<evidence type="ECO:0000256" key="15">
    <source>
        <dbReference type="SAM" id="Phobius"/>
    </source>
</evidence>
<dbReference type="SUPFAM" id="SSF48726">
    <property type="entry name" value="Immunoglobulin"/>
    <property type="match status" value="4"/>
</dbReference>